<evidence type="ECO:0000313" key="1">
    <source>
        <dbReference type="EMBL" id="SFS63743.1"/>
    </source>
</evidence>
<accession>A0A1I6RG87</accession>
<proteinExistence type="predicted"/>
<gene>
    <name evidence="1" type="ORF">SAMN04488556_1774</name>
</gene>
<organism evidence="1 2">
    <name type="scientific">Halostagnicola kamekurae</name>
    <dbReference type="NCBI Taxonomy" id="619731"/>
    <lineage>
        <taxon>Archaea</taxon>
        <taxon>Methanobacteriati</taxon>
        <taxon>Methanobacteriota</taxon>
        <taxon>Stenosarchaea group</taxon>
        <taxon>Halobacteria</taxon>
        <taxon>Halobacteriales</taxon>
        <taxon>Natrialbaceae</taxon>
        <taxon>Halostagnicola</taxon>
    </lineage>
</organism>
<reference evidence="2" key="1">
    <citation type="submission" date="2016-10" db="EMBL/GenBank/DDBJ databases">
        <authorList>
            <person name="Varghese N."/>
            <person name="Submissions S."/>
        </authorList>
    </citation>
    <scope>NUCLEOTIDE SEQUENCE [LARGE SCALE GENOMIC DNA]</scope>
    <source>
        <strain evidence="2">DSM 22427</strain>
    </source>
</reference>
<evidence type="ECO:0000313" key="2">
    <source>
        <dbReference type="Proteomes" id="UP000199199"/>
    </source>
</evidence>
<dbReference type="EMBL" id="FOZS01000002">
    <property type="protein sequence ID" value="SFS63743.1"/>
    <property type="molecule type" value="Genomic_DNA"/>
</dbReference>
<dbReference type="Proteomes" id="UP000199199">
    <property type="component" value="Unassembled WGS sequence"/>
</dbReference>
<protein>
    <submittedName>
        <fullName evidence="1">Uncharacterized protein</fullName>
    </submittedName>
</protein>
<keyword evidence="2" id="KW-1185">Reference proteome</keyword>
<name>A0A1I6RG87_9EURY</name>
<dbReference type="AlphaFoldDB" id="A0A1I6RG87"/>
<sequence>MSTADSPQPVDDLTDDERALFERIAEKHEDDDEVRRICEIVLQSSDDNEEANS</sequence>